<dbReference type="EC" id="3.1.26.5" evidence="6 7"/>
<evidence type="ECO:0000256" key="3">
    <source>
        <dbReference type="ARBA" id="ARBA00022759"/>
    </source>
</evidence>
<dbReference type="PANTHER" id="PTHR33992:SF1">
    <property type="entry name" value="RIBONUCLEASE P PROTEIN COMPONENT"/>
    <property type="match status" value="1"/>
</dbReference>
<protein>
    <recommendedName>
        <fullName evidence="6 7">Ribonuclease P protein component</fullName>
        <shortName evidence="6">RNase P protein</shortName>
        <shortName evidence="6">RNaseP protein</shortName>
        <ecNumber evidence="6 7">3.1.26.5</ecNumber>
    </recommendedName>
    <alternativeName>
        <fullName evidence="6">Protein C5</fullName>
    </alternativeName>
</protein>
<dbReference type="NCBIfam" id="TIGR00188">
    <property type="entry name" value="rnpA"/>
    <property type="match status" value="1"/>
</dbReference>
<dbReference type="RefSeq" id="WP_255133484.1">
    <property type="nucleotide sequence ID" value="NZ_JANDBC010000001.1"/>
</dbReference>
<dbReference type="InterPro" id="IPR014721">
    <property type="entry name" value="Ribsml_uS5_D2-typ_fold_subgr"/>
</dbReference>
<evidence type="ECO:0000313" key="9">
    <source>
        <dbReference type="Proteomes" id="UP001139125"/>
    </source>
</evidence>
<dbReference type="InterPro" id="IPR020568">
    <property type="entry name" value="Ribosomal_Su5_D2-typ_SF"/>
</dbReference>
<reference evidence="8" key="1">
    <citation type="submission" date="2022-06" db="EMBL/GenBank/DDBJ databases">
        <title>Gracilimonas sp. CAU 1638 isolated from sea sediment.</title>
        <authorList>
            <person name="Kim W."/>
        </authorList>
    </citation>
    <scope>NUCLEOTIDE SEQUENCE</scope>
    <source>
        <strain evidence="8">CAU 1638</strain>
    </source>
</reference>
<dbReference type="InterPro" id="IPR000100">
    <property type="entry name" value="RNase_P"/>
</dbReference>
<sequence>MREKEPSNHTDSPDRRFTLSKSHILRGRRNFEELFSSSSLLTSKEVNLRYRTYPNADKNVLVGFIAPKKIGNAVKRIRTKRLLREAYRLNQHIITELPEITEMGLHYVFMAKHANLTFDMAERSVTDLLKQLRSTLTSKPSPI</sequence>
<comment type="subunit">
    <text evidence="6">Consists of a catalytic RNA component (M1 or rnpB) and a protein subunit.</text>
</comment>
<keyword evidence="3 6" id="KW-0255">Endonuclease</keyword>
<dbReference type="GO" id="GO:0000049">
    <property type="term" value="F:tRNA binding"/>
    <property type="evidence" value="ECO:0007669"/>
    <property type="project" value="UniProtKB-UniRule"/>
</dbReference>
<comment type="function">
    <text evidence="6">RNaseP catalyzes the removal of the 5'-leader sequence from pre-tRNA to produce the mature 5'-terminus. It can also cleave other RNA substrates such as 4.5S RNA. The protein component plays an auxiliary but essential role in vivo by binding to the 5'-leader sequence and broadening the substrate specificity of the ribozyme.</text>
</comment>
<gene>
    <name evidence="6 8" type="primary">rnpA</name>
    <name evidence="8" type="ORF">NM125_05095</name>
</gene>
<evidence type="ECO:0000313" key="8">
    <source>
        <dbReference type="EMBL" id="MCP9290950.1"/>
    </source>
</evidence>
<dbReference type="GO" id="GO:0030677">
    <property type="term" value="C:ribonuclease P complex"/>
    <property type="evidence" value="ECO:0007669"/>
    <property type="project" value="TreeGrafter"/>
</dbReference>
<dbReference type="SUPFAM" id="SSF54211">
    <property type="entry name" value="Ribosomal protein S5 domain 2-like"/>
    <property type="match status" value="1"/>
</dbReference>
<evidence type="ECO:0000256" key="4">
    <source>
        <dbReference type="ARBA" id="ARBA00022801"/>
    </source>
</evidence>
<keyword evidence="9" id="KW-1185">Reference proteome</keyword>
<comment type="caution">
    <text evidence="8">The sequence shown here is derived from an EMBL/GenBank/DDBJ whole genome shotgun (WGS) entry which is preliminary data.</text>
</comment>
<dbReference type="GO" id="GO:0042781">
    <property type="term" value="F:3'-tRNA processing endoribonuclease activity"/>
    <property type="evidence" value="ECO:0007669"/>
    <property type="project" value="TreeGrafter"/>
</dbReference>
<comment type="catalytic activity">
    <reaction evidence="6">
        <text>Endonucleolytic cleavage of RNA, removing 5'-extranucleotides from tRNA precursor.</text>
        <dbReference type="EC" id="3.1.26.5"/>
    </reaction>
</comment>
<dbReference type="PANTHER" id="PTHR33992">
    <property type="entry name" value="RIBONUCLEASE P PROTEIN COMPONENT"/>
    <property type="match status" value="1"/>
</dbReference>
<keyword evidence="1 6" id="KW-0819">tRNA processing</keyword>
<dbReference type="GO" id="GO:0001682">
    <property type="term" value="P:tRNA 5'-leader removal"/>
    <property type="evidence" value="ECO:0007669"/>
    <property type="project" value="UniProtKB-UniRule"/>
</dbReference>
<evidence type="ECO:0000256" key="2">
    <source>
        <dbReference type="ARBA" id="ARBA00022722"/>
    </source>
</evidence>
<keyword evidence="5 6" id="KW-0694">RNA-binding</keyword>
<accession>A0A9X2RCP4</accession>
<keyword evidence="2 6" id="KW-0540">Nuclease</keyword>
<dbReference type="Proteomes" id="UP001139125">
    <property type="component" value="Unassembled WGS sequence"/>
</dbReference>
<dbReference type="EMBL" id="JANDBC010000001">
    <property type="protein sequence ID" value="MCP9290950.1"/>
    <property type="molecule type" value="Genomic_DNA"/>
</dbReference>
<keyword evidence="4 6" id="KW-0378">Hydrolase</keyword>
<organism evidence="8 9">
    <name type="scientific">Gracilimonas sediminicola</name>
    <dbReference type="NCBI Taxonomy" id="2952158"/>
    <lineage>
        <taxon>Bacteria</taxon>
        <taxon>Pseudomonadati</taxon>
        <taxon>Balneolota</taxon>
        <taxon>Balneolia</taxon>
        <taxon>Balneolales</taxon>
        <taxon>Balneolaceae</taxon>
        <taxon>Gracilimonas</taxon>
    </lineage>
</organism>
<name>A0A9X2RCP4_9BACT</name>
<proteinExistence type="inferred from homology"/>
<evidence type="ECO:0000256" key="1">
    <source>
        <dbReference type="ARBA" id="ARBA00022694"/>
    </source>
</evidence>
<dbReference type="GO" id="GO:0004526">
    <property type="term" value="F:ribonuclease P activity"/>
    <property type="evidence" value="ECO:0007669"/>
    <property type="project" value="UniProtKB-UniRule"/>
</dbReference>
<evidence type="ECO:0000256" key="6">
    <source>
        <dbReference type="HAMAP-Rule" id="MF_00227"/>
    </source>
</evidence>
<dbReference type="Pfam" id="PF00825">
    <property type="entry name" value="Ribonuclease_P"/>
    <property type="match status" value="1"/>
</dbReference>
<evidence type="ECO:0000256" key="7">
    <source>
        <dbReference type="NCBIfam" id="TIGR00188"/>
    </source>
</evidence>
<dbReference type="AlphaFoldDB" id="A0A9X2RCP4"/>
<evidence type="ECO:0000256" key="5">
    <source>
        <dbReference type="ARBA" id="ARBA00022884"/>
    </source>
</evidence>
<dbReference type="Gene3D" id="3.30.230.10">
    <property type="match status" value="1"/>
</dbReference>
<comment type="similarity">
    <text evidence="6">Belongs to the RnpA family.</text>
</comment>
<dbReference type="HAMAP" id="MF_00227">
    <property type="entry name" value="RNase_P"/>
    <property type="match status" value="1"/>
</dbReference>